<keyword evidence="2" id="KW-1185">Reference proteome</keyword>
<comment type="caution">
    <text evidence="1">The sequence shown here is derived from an EMBL/GenBank/DDBJ whole genome shotgun (WGS) entry which is preliminary data.</text>
</comment>
<name>A0A2L2XCL9_9FIRM</name>
<gene>
    <name evidence="1" type="ORF">DCCM_2854</name>
</gene>
<reference evidence="2" key="1">
    <citation type="submission" date="2018-02" db="EMBL/GenBank/DDBJ databases">
        <title>Genome sequence of Desulfocucumis palustris strain NAW-5.</title>
        <authorList>
            <person name="Watanabe M."/>
            <person name="Kojima H."/>
            <person name="Fukui M."/>
        </authorList>
    </citation>
    <scope>NUCLEOTIDE SEQUENCE [LARGE SCALE GENOMIC DNA]</scope>
    <source>
        <strain evidence="2">NAW-5</strain>
    </source>
</reference>
<evidence type="ECO:0008006" key="3">
    <source>
        <dbReference type="Google" id="ProtNLM"/>
    </source>
</evidence>
<accession>A0A2L2XCL9</accession>
<sequence>MSTAPKIRDEKDKPVLLSAITADVNVLITGDKDFTGIDVDRPEILTPTEFLDRY</sequence>
<dbReference type="Proteomes" id="UP000239549">
    <property type="component" value="Unassembled WGS sequence"/>
</dbReference>
<organism evidence="1 2">
    <name type="scientific">Desulfocucumis palustris</name>
    <dbReference type="NCBI Taxonomy" id="1898651"/>
    <lineage>
        <taxon>Bacteria</taxon>
        <taxon>Bacillati</taxon>
        <taxon>Bacillota</taxon>
        <taxon>Clostridia</taxon>
        <taxon>Eubacteriales</taxon>
        <taxon>Desulfocucumaceae</taxon>
        <taxon>Desulfocucumis</taxon>
    </lineage>
</organism>
<proteinExistence type="predicted"/>
<evidence type="ECO:0000313" key="1">
    <source>
        <dbReference type="EMBL" id="GBF33744.1"/>
    </source>
</evidence>
<evidence type="ECO:0000313" key="2">
    <source>
        <dbReference type="Proteomes" id="UP000239549"/>
    </source>
</evidence>
<dbReference type="AlphaFoldDB" id="A0A2L2XCL9"/>
<dbReference type="EMBL" id="BFAV01000119">
    <property type="protein sequence ID" value="GBF33744.1"/>
    <property type="molecule type" value="Genomic_DNA"/>
</dbReference>
<protein>
    <recommendedName>
        <fullName evidence="3">PIN domain-containing protein</fullName>
    </recommendedName>
</protein>